<comment type="caution">
    <text evidence="1">The sequence shown here is derived from an EMBL/GenBank/DDBJ whole genome shotgun (WGS) entry which is preliminary data.</text>
</comment>
<dbReference type="EMBL" id="BPLR01017482">
    <property type="protein sequence ID" value="GIY91978.1"/>
    <property type="molecule type" value="Genomic_DNA"/>
</dbReference>
<proteinExistence type="predicted"/>
<sequence length="134" mass="15034">MEGKHAKMLFKWRPSKRKKLMIFWNSCEEKIARPLSNYGAYLSTGVAVFCGNSCGEKIARPSLSNYGAYLSTGVAMFCGKNCTLISGDINILKSWILLALFECCYVVCLEGQNMSRSCCENRIGHCHPMSRKTE</sequence>
<name>A0AAV4XBC6_CAEEX</name>
<dbReference type="Proteomes" id="UP001054945">
    <property type="component" value="Unassembled WGS sequence"/>
</dbReference>
<evidence type="ECO:0000313" key="1">
    <source>
        <dbReference type="EMBL" id="GIY91978.1"/>
    </source>
</evidence>
<keyword evidence="2" id="KW-1185">Reference proteome</keyword>
<protein>
    <submittedName>
        <fullName evidence="1">Uncharacterized protein</fullName>
    </submittedName>
</protein>
<accession>A0AAV4XBC6</accession>
<reference evidence="1 2" key="1">
    <citation type="submission" date="2021-06" db="EMBL/GenBank/DDBJ databases">
        <title>Caerostris extrusa draft genome.</title>
        <authorList>
            <person name="Kono N."/>
            <person name="Arakawa K."/>
        </authorList>
    </citation>
    <scope>NUCLEOTIDE SEQUENCE [LARGE SCALE GENOMIC DNA]</scope>
</reference>
<organism evidence="1 2">
    <name type="scientific">Caerostris extrusa</name>
    <name type="common">Bark spider</name>
    <name type="synonym">Caerostris bankana</name>
    <dbReference type="NCBI Taxonomy" id="172846"/>
    <lineage>
        <taxon>Eukaryota</taxon>
        <taxon>Metazoa</taxon>
        <taxon>Ecdysozoa</taxon>
        <taxon>Arthropoda</taxon>
        <taxon>Chelicerata</taxon>
        <taxon>Arachnida</taxon>
        <taxon>Araneae</taxon>
        <taxon>Araneomorphae</taxon>
        <taxon>Entelegynae</taxon>
        <taxon>Araneoidea</taxon>
        <taxon>Araneidae</taxon>
        <taxon>Caerostris</taxon>
    </lineage>
</organism>
<evidence type="ECO:0000313" key="2">
    <source>
        <dbReference type="Proteomes" id="UP001054945"/>
    </source>
</evidence>
<gene>
    <name evidence="1" type="ORF">CEXT_535641</name>
</gene>
<dbReference type="AlphaFoldDB" id="A0AAV4XBC6"/>